<dbReference type="InterPro" id="IPR050239">
    <property type="entry name" value="Sigma-70_RNA_pol_init_factors"/>
</dbReference>
<keyword evidence="10" id="KW-1185">Reference proteome</keyword>
<dbReference type="PIRSF" id="PIRSF000770">
    <property type="entry name" value="RNA_pol_sigma-SigE/K"/>
    <property type="match status" value="1"/>
</dbReference>
<dbReference type="InterPro" id="IPR013325">
    <property type="entry name" value="RNA_pol_sigma_r2"/>
</dbReference>
<evidence type="ECO:0000259" key="8">
    <source>
        <dbReference type="Pfam" id="PF04545"/>
    </source>
</evidence>
<dbReference type="Gene3D" id="1.10.10.10">
    <property type="entry name" value="Winged helix-like DNA-binding domain superfamily/Winged helix DNA-binding domain"/>
    <property type="match status" value="2"/>
</dbReference>
<protein>
    <submittedName>
        <fullName evidence="9">RNA polymerase sigma factor RpoD/SigA</fullName>
    </submittedName>
</protein>
<feature type="domain" description="RNA polymerase sigma-70 region 1.2" evidence="5">
    <location>
        <begin position="17"/>
        <end position="48"/>
    </location>
</feature>
<evidence type="ECO:0000256" key="4">
    <source>
        <dbReference type="ARBA" id="ARBA00023163"/>
    </source>
</evidence>
<keyword evidence="3" id="KW-0238">DNA-binding</keyword>
<evidence type="ECO:0000256" key="1">
    <source>
        <dbReference type="ARBA" id="ARBA00023015"/>
    </source>
</evidence>
<dbReference type="Pfam" id="PF04545">
    <property type="entry name" value="Sigma70_r4"/>
    <property type="match status" value="1"/>
</dbReference>
<dbReference type="InterPro" id="IPR007627">
    <property type="entry name" value="RNA_pol_sigma70_r2"/>
</dbReference>
<evidence type="ECO:0000256" key="2">
    <source>
        <dbReference type="ARBA" id="ARBA00023082"/>
    </source>
</evidence>
<dbReference type="PANTHER" id="PTHR30603">
    <property type="entry name" value="RNA POLYMERASE SIGMA FACTOR RPO"/>
    <property type="match status" value="1"/>
</dbReference>
<dbReference type="PANTHER" id="PTHR30603:SF47">
    <property type="entry name" value="RNA POLYMERASE SIGMA FACTOR SIGD, CHLOROPLASTIC"/>
    <property type="match status" value="1"/>
</dbReference>
<dbReference type="SUPFAM" id="SSF88659">
    <property type="entry name" value="Sigma3 and sigma4 domains of RNA polymerase sigma factors"/>
    <property type="match status" value="2"/>
</dbReference>
<organism evidence="9 10">
    <name type="scientific">Mucilaginibacter antarcticus</name>
    <dbReference type="NCBI Taxonomy" id="1855725"/>
    <lineage>
        <taxon>Bacteria</taxon>
        <taxon>Pseudomonadati</taxon>
        <taxon>Bacteroidota</taxon>
        <taxon>Sphingobacteriia</taxon>
        <taxon>Sphingobacteriales</taxon>
        <taxon>Sphingobacteriaceae</taxon>
        <taxon>Mucilaginibacter</taxon>
    </lineage>
</organism>
<evidence type="ECO:0000256" key="3">
    <source>
        <dbReference type="ARBA" id="ARBA00023125"/>
    </source>
</evidence>
<dbReference type="InterPro" id="IPR013324">
    <property type="entry name" value="RNA_pol_sigma_r3/r4-like"/>
</dbReference>
<sequence>MRQLKITQSITNRESQSLDKYLTEIGKVSMITSDEEVILAQKIREGDQVALERLASANLRFVVSVAKQYQNQGLTLGDLINEGNLGLIKAAGRFDETKGFKFISYAVWWIRQAILSAVSEQSRSVRLPLNQIGNLNKIRKAHSILEQRFEREPTQEELAETLETTVERIADSMRNSGRQVSIDAPFQVGEEGTLLDVMHNDGPATDNELMQDSLVTELRRSLSLLAGRDREVLTLLYGLENQSSHSLEEIGEKLDLTRERVRQIKDKALEKMKKSSRSGVLQSYL</sequence>
<dbReference type="InterPro" id="IPR007624">
    <property type="entry name" value="RNA_pol_sigma70_r3"/>
</dbReference>
<dbReference type="RefSeq" id="WP_377129651.1">
    <property type="nucleotide sequence ID" value="NZ_JBHUHN010000001.1"/>
</dbReference>
<dbReference type="Pfam" id="PF04539">
    <property type="entry name" value="Sigma70_r3"/>
    <property type="match status" value="1"/>
</dbReference>
<evidence type="ECO:0000259" key="6">
    <source>
        <dbReference type="Pfam" id="PF04539"/>
    </source>
</evidence>
<feature type="domain" description="RNA polymerase sigma-70 region 4" evidence="8">
    <location>
        <begin position="222"/>
        <end position="274"/>
    </location>
</feature>
<keyword evidence="2" id="KW-0731">Sigma factor</keyword>
<evidence type="ECO:0000259" key="7">
    <source>
        <dbReference type="Pfam" id="PF04542"/>
    </source>
</evidence>
<name>A0ABW5XQZ6_9SPHI</name>
<comment type="caution">
    <text evidence="9">The sequence shown here is derived from an EMBL/GenBank/DDBJ whole genome shotgun (WGS) entry which is preliminary data.</text>
</comment>
<proteinExistence type="predicted"/>
<gene>
    <name evidence="9" type="ORF">ACFSYC_16070</name>
</gene>
<dbReference type="InterPro" id="IPR036388">
    <property type="entry name" value="WH-like_DNA-bd_sf"/>
</dbReference>
<dbReference type="EMBL" id="JBHUON010000022">
    <property type="protein sequence ID" value="MFD2866214.1"/>
    <property type="molecule type" value="Genomic_DNA"/>
</dbReference>
<dbReference type="SUPFAM" id="SSF88946">
    <property type="entry name" value="Sigma2 domain of RNA polymerase sigma factors"/>
    <property type="match status" value="1"/>
</dbReference>
<dbReference type="InterPro" id="IPR000943">
    <property type="entry name" value="RNA_pol_sigma70"/>
</dbReference>
<dbReference type="InterPro" id="IPR014284">
    <property type="entry name" value="RNA_pol_sigma-70_dom"/>
</dbReference>
<accession>A0ABW5XQZ6</accession>
<evidence type="ECO:0000259" key="5">
    <source>
        <dbReference type="Pfam" id="PF00140"/>
    </source>
</evidence>
<dbReference type="InterPro" id="IPR009042">
    <property type="entry name" value="RNA_pol_sigma70_r1_2"/>
</dbReference>
<keyword evidence="4" id="KW-0804">Transcription</keyword>
<evidence type="ECO:0000313" key="10">
    <source>
        <dbReference type="Proteomes" id="UP001597601"/>
    </source>
</evidence>
<dbReference type="NCBIfam" id="TIGR02937">
    <property type="entry name" value="sigma70-ECF"/>
    <property type="match status" value="1"/>
</dbReference>
<reference evidence="10" key="1">
    <citation type="journal article" date="2019" name="Int. J. Syst. Evol. Microbiol.">
        <title>The Global Catalogue of Microorganisms (GCM) 10K type strain sequencing project: providing services to taxonomists for standard genome sequencing and annotation.</title>
        <authorList>
            <consortium name="The Broad Institute Genomics Platform"/>
            <consortium name="The Broad Institute Genome Sequencing Center for Infectious Disease"/>
            <person name="Wu L."/>
            <person name="Ma J."/>
        </authorList>
    </citation>
    <scope>NUCLEOTIDE SEQUENCE [LARGE SCALE GENOMIC DNA]</scope>
    <source>
        <strain evidence="10">KCTC 52232</strain>
    </source>
</reference>
<dbReference type="Gene3D" id="1.10.601.10">
    <property type="entry name" value="RNA Polymerase Primary Sigma Factor"/>
    <property type="match status" value="1"/>
</dbReference>
<dbReference type="Pfam" id="PF00140">
    <property type="entry name" value="Sigma70_r1_2"/>
    <property type="match status" value="1"/>
</dbReference>
<keyword evidence="1" id="KW-0805">Transcription regulation</keyword>
<dbReference type="InterPro" id="IPR007630">
    <property type="entry name" value="RNA_pol_sigma70_r4"/>
</dbReference>
<feature type="domain" description="RNA polymerase sigma-70 region 3" evidence="6">
    <location>
        <begin position="134"/>
        <end position="204"/>
    </location>
</feature>
<dbReference type="CDD" id="cd06171">
    <property type="entry name" value="Sigma70_r4"/>
    <property type="match status" value="1"/>
</dbReference>
<dbReference type="PRINTS" id="PR00046">
    <property type="entry name" value="SIGMA70FCT"/>
</dbReference>
<evidence type="ECO:0000313" key="9">
    <source>
        <dbReference type="EMBL" id="MFD2866214.1"/>
    </source>
</evidence>
<dbReference type="Proteomes" id="UP001597601">
    <property type="component" value="Unassembled WGS sequence"/>
</dbReference>
<feature type="domain" description="RNA polymerase sigma-70 region 2" evidence="7">
    <location>
        <begin position="55"/>
        <end position="123"/>
    </location>
</feature>
<dbReference type="Pfam" id="PF04542">
    <property type="entry name" value="Sigma70_r2"/>
    <property type="match status" value="1"/>
</dbReference>